<proteinExistence type="predicted"/>
<dbReference type="CDD" id="cd18804">
    <property type="entry name" value="SF2_C_priA"/>
    <property type="match status" value="1"/>
</dbReference>
<dbReference type="GO" id="GO:0016787">
    <property type="term" value="F:hydrolase activity"/>
    <property type="evidence" value="ECO:0007669"/>
    <property type="project" value="UniProtKB-KW"/>
</dbReference>
<dbReference type="InterPro" id="IPR005259">
    <property type="entry name" value="PriA"/>
</dbReference>
<dbReference type="Pfam" id="PF18319">
    <property type="entry name" value="Zn_ribbon_PriA"/>
    <property type="match status" value="1"/>
</dbReference>
<evidence type="ECO:0000313" key="10">
    <source>
        <dbReference type="Proteomes" id="UP000044026"/>
    </source>
</evidence>
<protein>
    <submittedName>
        <fullName evidence="9">Primosomal protein N</fullName>
        <ecNumber evidence="9">3.6.4.-</ecNumber>
    </submittedName>
</protein>
<accession>A0A0B7H1G9</accession>
<dbReference type="InterPro" id="IPR041236">
    <property type="entry name" value="PriA_C"/>
</dbReference>
<dbReference type="EC" id="3.6.4.-" evidence="9"/>
<evidence type="ECO:0000256" key="4">
    <source>
        <dbReference type="ARBA" id="ARBA00022741"/>
    </source>
</evidence>
<keyword evidence="3" id="KW-0479">Metal-binding</keyword>
<keyword evidence="1" id="KW-0639">Primosome</keyword>
<name>A0A0B7H1G9_9FLAO</name>
<dbReference type="GO" id="GO:0003677">
    <property type="term" value="F:DNA binding"/>
    <property type="evidence" value="ECO:0007669"/>
    <property type="project" value="UniProtKB-KW"/>
</dbReference>
<dbReference type="PROSITE" id="PS51194">
    <property type="entry name" value="HELICASE_CTER"/>
    <property type="match status" value="1"/>
</dbReference>
<dbReference type="SUPFAM" id="SSF52540">
    <property type="entry name" value="P-loop containing nucleoside triphosphate hydrolases"/>
    <property type="match status" value="1"/>
</dbReference>
<dbReference type="GO" id="GO:0006270">
    <property type="term" value="P:DNA replication initiation"/>
    <property type="evidence" value="ECO:0007669"/>
    <property type="project" value="TreeGrafter"/>
</dbReference>
<dbReference type="Proteomes" id="UP000044026">
    <property type="component" value="Unassembled WGS sequence"/>
</dbReference>
<evidence type="ECO:0000313" key="9">
    <source>
        <dbReference type="EMBL" id="CEN33431.1"/>
    </source>
</evidence>
<reference evidence="9 10" key="1">
    <citation type="submission" date="2015-01" db="EMBL/GenBank/DDBJ databases">
        <authorList>
            <person name="Xiang T."/>
            <person name="Song Y."/>
            <person name="Huang L."/>
            <person name="Wang B."/>
            <person name="Wu P."/>
        </authorList>
    </citation>
    <scope>NUCLEOTIDE SEQUENCE [LARGE SCALE GENOMIC DNA]</scope>
    <source>
        <strain evidence="9 10">Cc12</strain>
    </source>
</reference>
<evidence type="ECO:0000259" key="8">
    <source>
        <dbReference type="PROSITE" id="PS51194"/>
    </source>
</evidence>
<keyword evidence="4" id="KW-0547">Nucleotide-binding</keyword>
<keyword evidence="6" id="KW-0067">ATP-binding</keyword>
<evidence type="ECO:0000256" key="2">
    <source>
        <dbReference type="ARBA" id="ARBA00022705"/>
    </source>
</evidence>
<dbReference type="GO" id="GO:0006269">
    <property type="term" value="P:DNA replication, synthesis of primer"/>
    <property type="evidence" value="ECO:0007669"/>
    <property type="project" value="UniProtKB-KW"/>
</dbReference>
<dbReference type="Pfam" id="PF00271">
    <property type="entry name" value="Helicase_C"/>
    <property type="match status" value="1"/>
</dbReference>
<keyword evidence="2" id="KW-0235">DNA replication</keyword>
<organism evidence="9 10">
    <name type="scientific">Capnocytophaga canimorsus</name>
    <dbReference type="NCBI Taxonomy" id="28188"/>
    <lineage>
        <taxon>Bacteria</taxon>
        <taxon>Pseudomonadati</taxon>
        <taxon>Bacteroidota</taxon>
        <taxon>Flavobacteriia</taxon>
        <taxon>Flavobacteriales</taxon>
        <taxon>Flavobacteriaceae</taxon>
        <taxon>Capnocytophaga</taxon>
    </lineage>
</organism>
<dbReference type="AlphaFoldDB" id="A0A0B7H1G9"/>
<dbReference type="InterPro" id="IPR040498">
    <property type="entry name" value="PriA_CRR"/>
</dbReference>
<feature type="domain" description="Helicase C-terminal" evidence="8">
    <location>
        <begin position="82"/>
        <end position="236"/>
    </location>
</feature>
<dbReference type="Pfam" id="PF18074">
    <property type="entry name" value="PriA_C"/>
    <property type="match status" value="1"/>
</dbReference>
<evidence type="ECO:0000256" key="3">
    <source>
        <dbReference type="ARBA" id="ARBA00022723"/>
    </source>
</evidence>
<keyword evidence="5" id="KW-0862">Zinc</keyword>
<keyword evidence="7" id="KW-0238">DNA-binding</keyword>
<evidence type="ECO:0000256" key="7">
    <source>
        <dbReference type="ARBA" id="ARBA00023125"/>
    </source>
</evidence>
<evidence type="ECO:0000256" key="6">
    <source>
        <dbReference type="ARBA" id="ARBA00022840"/>
    </source>
</evidence>
<dbReference type="InterPro" id="IPR027417">
    <property type="entry name" value="P-loop_NTPase"/>
</dbReference>
<dbReference type="Gene3D" id="3.40.50.300">
    <property type="entry name" value="P-loop containing nucleotide triphosphate hydrolases"/>
    <property type="match status" value="1"/>
</dbReference>
<keyword evidence="9" id="KW-0378">Hydrolase</keyword>
<dbReference type="GO" id="GO:0006310">
    <property type="term" value="P:DNA recombination"/>
    <property type="evidence" value="ECO:0007669"/>
    <property type="project" value="InterPro"/>
</dbReference>
<dbReference type="GO" id="GO:1990077">
    <property type="term" value="C:primosome complex"/>
    <property type="evidence" value="ECO:0007669"/>
    <property type="project" value="UniProtKB-KW"/>
</dbReference>
<sequence>MKDKLRRKRIKGHFSDDLIQEMEQTLSKGKQVLLFQNRRGYAPVIQCKSCGTIPQCPNCDVSLTYHQGRNQLRCHYCGYAIAKSEICIACFSTDLITKGVGTEQIAQELLSLFPKITIDRMDQDTTQGKYGFQKILSDFEHQQTQILVGTQMITKGLDFSNVGLVGVINADMLIHAPDFRAHERSFQILMQVSGRAGRSAERGRVLIQTYNPNHIVLQQVLNHDFKGMYQTQTDERNEFAYPPFVRLIKITFKHTDFNKVNEGADWFAKALRNGFANQTDLQVLGPEFPLISRIRNEYIKDILVKIPLHLSFSKIKAFIIRTEKTFLAIAQFRSVRVIFHVD</sequence>
<evidence type="ECO:0000256" key="1">
    <source>
        <dbReference type="ARBA" id="ARBA00022515"/>
    </source>
</evidence>
<dbReference type="GO" id="GO:0006302">
    <property type="term" value="P:double-strand break repair"/>
    <property type="evidence" value="ECO:0007669"/>
    <property type="project" value="InterPro"/>
</dbReference>
<dbReference type="PANTHER" id="PTHR30580:SF0">
    <property type="entry name" value="PRIMOSOMAL PROTEIN N"/>
    <property type="match status" value="1"/>
</dbReference>
<dbReference type="GO" id="GO:0043138">
    <property type="term" value="F:3'-5' DNA helicase activity"/>
    <property type="evidence" value="ECO:0007669"/>
    <property type="project" value="TreeGrafter"/>
</dbReference>
<dbReference type="GO" id="GO:0046872">
    <property type="term" value="F:metal ion binding"/>
    <property type="evidence" value="ECO:0007669"/>
    <property type="project" value="UniProtKB-KW"/>
</dbReference>
<evidence type="ECO:0000256" key="5">
    <source>
        <dbReference type="ARBA" id="ARBA00022833"/>
    </source>
</evidence>
<dbReference type="PANTHER" id="PTHR30580">
    <property type="entry name" value="PRIMOSOMAL PROTEIN N"/>
    <property type="match status" value="1"/>
</dbReference>
<dbReference type="NCBIfam" id="TIGR00595">
    <property type="entry name" value="priA"/>
    <property type="match status" value="1"/>
</dbReference>
<dbReference type="GO" id="GO:0005524">
    <property type="term" value="F:ATP binding"/>
    <property type="evidence" value="ECO:0007669"/>
    <property type="project" value="UniProtKB-KW"/>
</dbReference>
<gene>
    <name evidence="9" type="ORF">CCAN12_420014</name>
</gene>
<dbReference type="EMBL" id="CDOE01000037">
    <property type="protein sequence ID" value="CEN33431.1"/>
    <property type="molecule type" value="Genomic_DNA"/>
</dbReference>
<dbReference type="InterPro" id="IPR001650">
    <property type="entry name" value="Helicase_C-like"/>
</dbReference>
<dbReference type="SMART" id="SM00490">
    <property type="entry name" value="HELICc"/>
    <property type="match status" value="1"/>
</dbReference>